<dbReference type="InterPro" id="IPR035650">
    <property type="entry name" value="Tet_C"/>
</dbReference>
<evidence type="ECO:0000256" key="2">
    <source>
        <dbReference type="ARBA" id="ARBA00022917"/>
    </source>
</evidence>
<dbReference type="NCBIfam" id="TIGR00231">
    <property type="entry name" value="small_GTP"/>
    <property type="match status" value="1"/>
</dbReference>
<dbReference type="CDD" id="cd03711">
    <property type="entry name" value="Tet_C"/>
    <property type="match status" value="1"/>
</dbReference>
<dbReference type="Gene3D" id="3.30.70.870">
    <property type="entry name" value="Elongation Factor G (Translational Gtpase), domain 3"/>
    <property type="match status" value="1"/>
</dbReference>
<dbReference type="InterPro" id="IPR035647">
    <property type="entry name" value="EFG_III/V"/>
</dbReference>
<dbReference type="Pfam" id="PF14492">
    <property type="entry name" value="EFG_III"/>
    <property type="match status" value="1"/>
</dbReference>
<dbReference type="SUPFAM" id="SSF54211">
    <property type="entry name" value="Ribosomal protein S5 domain 2-like"/>
    <property type="match status" value="1"/>
</dbReference>
<dbReference type="InterPro" id="IPR020568">
    <property type="entry name" value="Ribosomal_Su5_D2-typ_SF"/>
</dbReference>
<accession>A0A166KXL1</accession>
<dbReference type="PROSITE" id="PS51722">
    <property type="entry name" value="G_TR_2"/>
    <property type="match status" value="1"/>
</dbReference>
<dbReference type="Gene3D" id="3.30.230.10">
    <property type="match status" value="1"/>
</dbReference>
<dbReference type="AlphaFoldDB" id="A0A166KXL1"/>
<feature type="domain" description="Tr-type G" evidence="5">
    <location>
        <begin position="1"/>
        <end position="242"/>
    </location>
</feature>
<dbReference type="Gene3D" id="3.40.50.300">
    <property type="entry name" value="P-loop containing nucleotide triphosphate hydrolases"/>
    <property type="match status" value="1"/>
</dbReference>
<dbReference type="Pfam" id="PF03764">
    <property type="entry name" value="EFG_IV"/>
    <property type="match status" value="1"/>
</dbReference>
<dbReference type="InterPro" id="IPR027417">
    <property type="entry name" value="P-loop_NTPase"/>
</dbReference>
<reference evidence="6 7" key="1">
    <citation type="submission" date="2016-03" db="EMBL/GenBank/DDBJ databases">
        <title>Comparative genomics of 54 Lactobacillus plantarum strains reveals genomic uncoupling from niche constraints.</title>
        <authorList>
            <person name="Martino M.E."/>
        </authorList>
    </citation>
    <scope>NUCLEOTIDE SEQUENCE [LARGE SCALE GENOMIC DNA]</scope>
    <source>
        <strain evidence="6 7">19.1</strain>
    </source>
</reference>
<dbReference type="GO" id="GO:0005525">
    <property type="term" value="F:GTP binding"/>
    <property type="evidence" value="ECO:0007669"/>
    <property type="project" value="UniProtKB-KW"/>
</dbReference>
<dbReference type="PANTHER" id="PTHR43261:SF1">
    <property type="entry name" value="RIBOSOME-RELEASING FACTOR 2, MITOCHONDRIAL"/>
    <property type="match status" value="1"/>
</dbReference>
<dbReference type="InterPro" id="IPR005517">
    <property type="entry name" value="Transl_elong_EFG/EF2_IV"/>
</dbReference>
<dbReference type="EMBL" id="LUXM01000018">
    <property type="protein sequence ID" value="KZU96992.1"/>
    <property type="molecule type" value="Genomic_DNA"/>
</dbReference>
<evidence type="ECO:0000256" key="3">
    <source>
        <dbReference type="ARBA" id="ARBA00023134"/>
    </source>
</evidence>
<dbReference type="InterPro" id="IPR041095">
    <property type="entry name" value="EFG_II"/>
</dbReference>
<dbReference type="Proteomes" id="UP000076882">
    <property type="component" value="Unassembled WGS sequence"/>
</dbReference>
<dbReference type="PATRIC" id="fig|1590.144.peg.67"/>
<dbReference type="InterPro" id="IPR000640">
    <property type="entry name" value="EFG_V-like"/>
</dbReference>
<dbReference type="GO" id="GO:0003924">
    <property type="term" value="F:GTPase activity"/>
    <property type="evidence" value="ECO:0007669"/>
    <property type="project" value="InterPro"/>
</dbReference>
<dbReference type="InterPro" id="IPR014721">
    <property type="entry name" value="Ribsml_uS5_D2-typ_fold_subgr"/>
</dbReference>
<evidence type="ECO:0000313" key="7">
    <source>
        <dbReference type="Proteomes" id="UP000076882"/>
    </source>
</evidence>
<dbReference type="Gene3D" id="2.40.30.10">
    <property type="entry name" value="Translation factors"/>
    <property type="match status" value="1"/>
</dbReference>
<dbReference type="InterPro" id="IPR009000">
    <property type="entry name" value="Transl_B-barrel_sf"/>
</dbReference>
<dbReference type="KEGG" id="lpb:SH83_00330"/>
<dbReference type="GO" id="GO:0046677">
    <property type="term" value="P:response to antibiotic"/>
    <property type="evidence" value="ECO:0007669"/>
    <property type="project" value="UniProtKB-KW"/>
</dbReference>
<dbReference type="RefSeq" id="WP_044428641.1">
    <property type="nucleotide sequence ID" value="NZ_CP010528.1"/>
</dbReference>
<comment type="caution">
    <text evidence="6">The sequence shown here is derived from an EMBL/GenBank/DDBJ whole genome shotgun (WGS) entry which is preliminary data.</text>
</comment>
<dbReference type="PANTHER" id="PTHR43261">
    <property type="entry name" value="TRANSLATION ELONGATION FACTOR G-RELATED"/>
    <property type="match status" value="1"/>
</dbReference>
<keyword evidence="4" id="KW-0046">Antibiotic resistance</keyword>
<keyword evidence="2" id="KW-0648">Protein biosynthesis</keyword>
<evidence type="ECO:0000256" key="4">
    <source>
        <dbReference type="ARBA" id="ARBA00023251"/>
    </source>
</evidence>
<keyword evidence="1" id="KW-0547">Nucleotide-binding</keyword>
<dbReference type="PRINTS" id="PR00315">
    <property type="entry name" value="ELONGATNFCT"/>
</dbReference>
<keyword evidence="3" id="KW-0342">GTP-binding</keyword>
<dbReference type="GO" id="GO:0032790">
    <property type="term" value="P:ribosome disassembly"/>
    <property type="evidence" value="ECO:0007669"/>
    <property type="project" value="TreeGrafter"/>
</dbReference>
<evidence type="ECO:0000313" key="6">
    <source>
        <dbReference type="EMBL" id="KZU96992.1"/>
    </source>
</evidence>
<dbReference type="Pfam" id="PF00679">
    <property type="entry name" value="EFG_C"/>
    <property type="match status" value="1"/>
</dbReference>
<protein>
    <submittedName>
        <fullName evidence="6">Ribosome protection-type tetracyclineresistance related protein group 2</fullName>
    </submittedName>
</protein>
<name>A0A166KXL1_LACPN</name>
<dbReference type="CDD" id="cd04168">
    <property type="entry name" value="TetM_like"/>
    <property type="match status" value="1"/>
</dbReference>
<dbReference type="SMART" id="SM00889">
    <property type="entry name" value="EFG_IV"/>
    <property type="match status" value="1"/>
</dbReference>
<proteinExistence type="predicted"/>
<evidence type="ECO:0000259" key="5">
    <source>
        <dbReference type="PROSITE" id="PS51722"/>
    </source>
</evidence>
<dbReference type="Gene3D" id="3.30.70.240">
    <property type="match status" value="1"/>
</dbReference>
<dbReference type="SUPFAM" id="SSF50447">
    <property type="entry name" value="Translation proteins"/>
    <property type="match status" value="1"/>
</dbReference>
<dbReference type="InterPro" id="IPR005225">
    <property type="entry name" value="Small_GTP-bd"/>
</dbReference>
<dbReference type="SUPFAM" id="SSF54980">
    <property type="entry name" value="EF-G C-terminal domain-like"/>
    <property type="match status" value="2"/>
</dbReference>
<dbReference type="InterPro" id="IPR000795">
    <property type="entry name" value="T_Tr_GTP-bd_dom"/>
</dbReference>
<organism evidence="6 7">
    <name type="scientific">Lactiplantibacillus plantarum</name>
    <name type="common">Lactobacillus plantarum</name>
    <dbReference type="NCBI Taxonomy" id="1590"/>
    <lineage>
        <taxon>Bacteria</taxon>
        <taxon>Bacillati</taxon>
        <taxon>Bacillota</taxon>
        <taxon>Bacilli</taxon>
        <taxon>Lactobacillales</taxon>
        <taxon>Lactobacillaceae</taxon>
        <taxon>Lactiplantibacillus</taxon>
    </lineage>
</organism>
<dbReference type="SUPFAM" id="SSF52540">
    <property type="entry name" value="P-loop containing nucleoside triphosphate hydrolases"/>
    <property type="match status" value="1"/>
</dbReference>
<dbReference type="SMART" id="SM00838">
    <property type="entry name" value="EFG_C"/>
    <property type="match status" value="1"/>
</dbReference>
<sequence length="672" mass="74055">MKRIVAGIIAHVDAGKTTLSEALLYRSGALRQLGRVDNGDAFLDTDVLEKQRGITIFSHQANLQYKDINLTLLDTPGHVDFATQTEQVLSVLDVAILVVSATDGVQGYTRTLWRLLARYDVPTILFVNKMDAPGTDSDQLIQQIQQTLSPGCVAFNTPGAGDTLEDRPVIPTAAVEDIAMQNDEVLTDYLETGTLSDATIRQMIQRREVFPCYFGAALKLDGVDALMAGLDYWTTPQLTRPEFGARVFKITHDDQDERLTWIRMTGGTLRPKDIVYDDQKVNQLRVYNGTKYATTSALTAGSVGAITGLTGTRPGQGLGQAATSLQPVMQPVLTYALDPQREELHTCLAALRQLEDEDPQLHVTWSEPLQELRVQVMGTIQLEVLQQILQDRFQLTVKFGTGSILYQETITQAVEGVGHFEPLRHYAEVHLLLKPAPRGSGLQFTTDCSLEVLGRNWQHQVVSNLQAKTQVGVLIGAPLTDVKVTLVSGRASNVHSVGGDFREATWRALRQGLMMLKQRGDCQLLEPWYRFRLEVGQEQVGRAMTDIQRMNGQFDAPVANTSVATDGTDLTTITGTAPVAAMQDYSQTVRAYTHGQGQLECIVDGYRPCHNEMAVVDKAKYVPTADLENTPDSVFCAHGAGYPVAWNQVPEMAHVPYVYSNTELAHFKAPSK</sequence>
<evidence type="ECO:0000256" key="1">
    <source>
        <dbReference type="ARBA" id="ARBA00022741"/>
    </source>
</evidence>
<dbReference type="PRINTS" id="PR01037">
    <property type="entry name" value="TCRTETOQM"/>
</dbReference>
<dbReference type="GO" id="GO:0006412">
    <property type="term" value="P:translation"/>
    <property type="evidence" value="ECO:0007669"/>
    <property type="project" value="UniProtKB-KW"/>
</dbReference>
<gene>
    <name evidence="6" type="ORF">Lp19_0968</name>
</gene>
<dbReference type="Pfam" id="PF00009">
    <property type="entry name" value="GTP_EFTU"/>
    <property type="match status" value="1"/>
</dbReference>